<feature type="region of interest" description="Disordered" evidence="1">
    <location>
        <begin position="116"/>
        <end position="135"/>
    </location>
</feature>
<sequence>MGASSPAGKPEKTMSSNLLTMKFMQRAAASKEAKEAKEAESTADSGQPTPKRRRVSTEAESPRNSEMEAISAALAAEEEKRQEAIARQAAESGETQWVLDIPAASQYTPQPVVLAADSLDDGSQGGRRGYGNFKRKEREVGLTAAIEKQKQEEVEARLKEKNKIHPDQNLKTLTSISGSGGRPSSMGAPDKNKKQKRKSR</sequence>
<name>A0AAD6I5M2_PENCN</name>
<accession>A0AAD6I5M2</accession>
<reference evidence="2" key="1">
    <citation type="journal article" date="2023" name="IMA Fungus">
        <title>Comparative genomic study of the Penicillium genus elucidates a diverse pangenome and 15 lateral gene transfer events.</title>
        <authorList>
            <person name="Petersen C."/>
            <person name="Sorensen T."/>
            <person name="Nielsen M.R."/>
            <person name="Sondergaard T.E."/>
            <person name="Sorensen J.L."/>
            <person name="Fitzpatrick D.A."/>
            <person name="Frisvad J.C."/>
            <person name="Nielsen K.L."/>
        </authorList>
    </citation>
    <scope>NUCLEOTIDE SEQUENCE</scope>
    <source>
        <strain evidence="2">IBT 15450</strain>
    </source>
</reference>
<dbReference type="Pfam" id="PF10175">
    <property type="entry name" value="MPP6"/>
    <property type="match status" value="1"/>
</dbReference>
<dbReference type="AlphaFoldDB" id="A0AAD6I5M2"/>
<feature type="compositionally biased region" description="Basic and acidic residues" evidence="1">
    <location>
        <begin position="159"/>
        <end position="168"/>
    </location>
</feature>
<comment type="caution">
    <text evidence="2">The sequence shown here is derived from an EMBL/GenBank/DDBJ whole genome shotgun (WGS) entry which is preliminary data.</text>
</comment>
<organism evidence="2 3">
    <name type="scientific">Penicillium canescens</name>
    <dbReference type="NCBI Taxonomy" id="5083"/>
    <lineage>
        <taxon>Eukaryota</taxon>
        <taxon>Fungi</taxon>
        <taxon>Dikarya</taxon>
        <taxon>Ascomycota</taxon>
        <taxon>Pezizomycotina</taxon>
        <taxon>Eurotiomycetes</taxon>
        <taxon>Eurotiomycetidae</taxon>
        <taxon>Eurotiales</taxon>
        <taxon>Aspergillaceae</taxon>
        <taxon>Penicillium</taxon>
    </lineage>
</organism>
<feature type="compositionally biased region" description="Basic and acidic residues" evidence="1">
    <location>
        <begin position="55"/>
        <end position="66"/>
    </location>
</feature>
<dbReference type="Proteomes" id="UP001219568">
    <property type="component" value="Unassembled WGS sequence"/>
</dbReference>
<feature type="compositionally biased region" description="Basic and acidic residues" evidence="1">
    <location>
        <begin position="29"/>
        <end position="40"/>
    </location>
</feature>
<dbReference type="EMBL" id="JAQJZL010000010">
    <property type="protein sequence ID" value="KAJ6034261.1"/>
    <property type="molecule type" value="Genomic_DNA"/>
</dbReference>
<keyword evidence="3" id="KW-1185">Reference proteome</keyword>
<feature type="region of interest" description="Disordered" evidence="1">
    <location>
        <begin position="26"/>
        <end position="68"/>
    </location>
</feature>
<feature type="region of interest" description="Disordered" evidence="1">
    <location>
        <begin position="159"/>
        <end position="200"/>
    </location>
</feature>
<protein>
    <submittedName>
        <fullName evidence="2">Uncharacterized protein</fullName>
    </submittedName>
</protein>
<gene>
    <name evidence="2" type="ORF">N7460_008436</name>
</gene>
<evidence type="ECO:0000313" key="2">
    <source>
        <dbReference type="EMBL" id="KAJ6034261.1"/>
    </source>
</evidence>
<reference evidence="2" key="2">
    <citation type="submission" date="2023-01" db="EMBL/GenBank/DDBJ databases">
        <authorList>
            <person name="Petersen C."/>
        </authorList>
    </citation>
    <scope>NUCLEOTIDE SEQUENCE</scope>
    <source>
        <strain evidence="2">IBT 15450</strain>
    </source>
</reference>
<proteinExistence type="predicted"/>
<evidence type="ECO:0000256" key="1">
    <source>
        <dbReference type="SAM" id="MobiDB-lite"/>
    </source>
</evidence>
<evidence type="ECO:0000313" key="3">
    <source>
        <dbReference type="Proteomes" id="UP001219568"/>
    </source>
</evidence>